<feature type="chain" id="PRO_5044776670" description="EGF-like domain-containing protein" evidence="4">
    <location>
        <begin position="21"/>
        <end position="426"/>
    </location>
</feature>
<dbReference type="Proteomes" id="UP001634394">
    <property type="component" value="Unassembled WGS sequence"/>
</dbReference>
<protein>
    <recommendedName>
        <fullName evidence="5">EGF-like domain-containing protein</fullName>
    </recommendedName>
</protein>
<evidence type="ECO:0000256" key="4">
    <source>
        <dbReference type="SAM" id="SignalP"/>
    </source>
</evidence>
<dbReference type="SUPFAM" id="SSF57196">
    <property type="entry name" value="EGF/Laminin"/>
    <property type="match status" value="1"/>
</dbReference>
<dbReference type="InterPro" id="IPR000742">
    <property type="entry name" value="EGF"/>
</dbReference>
<dbReference type="EMBL" id="JBJQND010000009">
    <property type="protein sequence ID" value="KAL3867219.1"/>
    <property type="molecule type" value="Genomic_DNA"/>
</dbReference>
<accession>A0ABD3W047</accession>
<dbReference type="PROSITE" id="PS01187">
    <property type="entry name" value="EGF_CA"/>
    <property type="match status" value="1"/>
</dbReference>
<proteinExistence type="predicted"/>
<dbReference type="InterPro" id="IPR000152">
    <property type="entry name" value="EGF-type_Asp/Asn_hydroxyl_site"/>
</dbReference>
<keyword evidence="7" id="KW-1185">Reference proteome</keyword>
<evidence type="ECO:0000256" key="2">
    <source>
        <dbReference type="ARBA" id="ARBA00023157"/>
    </source>
</evidence>
<evidence type="ECO:0000313" key="6">
    <source>
        <dbReference type="EMBL" id="KAL3867219.1"/>
    </source>
</evidence>
<dbReference type="InterPro" id="IPR001881">
    <property type="entry name" value="EGF-like_Ca-bd_dom"/>
</dbReference>
<organism evidence="6 7">
    <name type="scientific">Sinanodonta woodiana</name>
    <name type="common">Chinese pond mussel</name>
    <name type="synonym">Anodonta woodiana</name>
    <dbReference type="NCBI Taxonomy" id="1069815"/>
    <lineage>
        <taxon>Eukaryota</taxon>
        <taxon>Metazoa</taxon>
        <taxon>Spiralia</taxon>
        <taxon>Lophotrochozoa</taxon>
        <taxon>Mollusca</taxon>
        <taxon>Bivalvia</taxon>
        <taxon>Autobranchia</taxon>
        <taxon>Heteroconchia</taxon>
        <taxon>Palaeoheterodonta</taxon>
        <taxon>Unionida</taxon>
        <taxon>Unionoidea</taxon>
        <taxon>Unionidae</taxon>
        <taxon>Unioninae</taxon>
        <taxon>Sinanodonta</taxon>
    </lineage>
</organism>
<keyword evidence="4" id="KW-0732">Signal</keyword>
<gene>
    <name evidence="6" type="ORF">ACJMK2_044435</name>
</gene>
<feature type="domain" description="EGF-like" evidence="5">
    <location>
        <begin position="324"/>
        <end position="366"/>
    </location>
</feature>
<comment type="caution">
    <text evidence="3">Lacks conserved residue(s) required for the propagation of feature annotation.</text>
</comment>
<evidence type="ECO:0000256" key="1">
    <source>
        <dbReference type="ARBA" id="ARBA00022536"/>
    </source>
</evidence>
<dbReference type="PROSITE" id="PS01186">
    <property type="entry name" value="EGF_2"/>
    <property type="match status" value="1"/>
</dbReference>
<reference evidence="6 7" key="1">
    <citation type="submission" date="2024-11" db="EMBL/GenBank/DDBJ databases">
        <title>Chromosome-level genome assembly of the freshwater bivalve Anodonta woodiana.</title>
        <authorList>
            <person name="Chen X."/>
        </authorList>
    </citation>
    <scope>NUCLEOTIDE SEQUENCE [LARGE SCALE GENOMIC DNA]</scope>
    <source>
        <strain evidence="6">MN2024</strain>
        <tissue evidence="6">Gills</tissue>
    </source>
</reference>
<dbReference type="InterPro" id="IPR049883">
    <property type="entry name" value="NOTCH1_EGF-like"/>
</dbReference>
<dbReference type="Gene3D" id="2.10.25.10">
    <property type="entry name" value="Laminin"/>
    <property type="match status" value="1"/>
</dbReference>
<dbReference type="InterPro" id="IPR018097">
    <property type="entry name" value="EGF_Ca-bd_CS"/>
</dbReference>
<dbReference type="Pfam" id="PF07645">
    <property type="entry name" value="EGF_CA"/>
    <property type="match status" value="1"/>
</dbReference>
<dbReference type="PROSITE" id="PS00010">
    <property type="entry name" value="ASX_HYDROXYL"/>
    <property type="match status" value="1"/>
</dbReference>
<evidence type="ECO:0000256" key="3">
    <source>
        <dbReference type="PROSITE-ProRule" id="PRU00076"/>
    </source>
</evidence>
<name>A0ABD3W047_SINWO</name>
<dbReference type="SMART" id="SM00179">
    <property type="entry name" value="EGF_CA"/>
    <property type="match status" value="1"/>
</dbReference>
<dbReference type="AlphaFoldDB" id="A0ABD3W047"/>
<dbReference type="CDD" id="cd00054">
    <property type="entry name" value="EGF_CA"/>
    <property type="match status" value="1"/>
</dbReference>
<feature type="signal peptide" evidence="4">
    <location>
        <begin position="1"/>
        <end position="20"/>
    </location>
</feature>
<evidence type="ECO:0000313" key="7">
    <source>
        <dbReference type="Proteomes" id="UP001634394"/>
    </source>
</evidence>
<evidence type="ECO:0000259" key="5">
    <source>
        <dbReference type="PROSITE" id="PS50026"/>
    </source>
</evidence>
<keyword evidence="1 3" id="KW-0245">EGF-like domain</keyword>
<dbReference type="PROSITE" id="PS50026">
    <property type="entry name" value="EGF_3"/>
    <property type="match status" value="1"/>
</dbReference>
<sequence>MKQICWILLVSLCLSKYVYAEMKLSKNYRHPEMNDTNATKEVKKPVEVNTNHSKAKRSISDSEFEILKHDHKNIYEFHLRIVGLYLAAFKYFGVDERYVSGNIFAEDMVFYRQFPVPGLKDLHLIIVNACKSNGYSCVEEIYNTAKDSGTLSLLRNGDPNTPLEAPFATKLEMFRYKTTAMYYLCWYTLKNEEAVAYRKFDLTCLDGLSKVVEAKSGIKPPPVDMREDDLRYVRYSMKCALLWFCPDPCFGRQSGGNVPLSVFTDPKSDVGNPCKNLPSASCAWKMGANVNFDGLVKNKFNITCDCESERKGFIWNSQYGLCVDQDECYDGQYTCPNDQICRNTVGGYMCTCHRGYSVNQTTKLCERLPVFHTSISKPKSHLRQNSKESTGFSSIIESLLQLSKAENVYFNPLLQMIFLLVALVMI</sequence>
<comment type="caution">
    <text evidence="6">The sequence shown here is derived from an EMBL/GenBank/DDBJ whole genome shotgun (WGS) entry which is preliminary data.</text>
</comment>
<keyword evidence="2" id="KW-1015">Disulfide bond</keyword>